<organism evidence="1">
    <name type="scientific">viral metagenome</name>
    <dbReference type="NCBI Taxonomy" id="1070528"/>
    <lineage>
        <taxon>unclassified sequences</taxon>
        <taxon>metagenomes</taxon>
        <taxon>organismal metagenomes</taxon>
    </lineage>
</organism>
<sequence length="219" mass="26210">MEFFIPKLNVLNILSFNYNNMNNRNLILEPFSCIMRIILLEYKPNGTKISIQNNSILYNDPTFYQGILRSFYGDNREDIHNLYSPILKGFEWYNIQDSNMNRYFFEKLIIGLEKLNSVYDENTIIYHSISHYITMIKDLLETNDLTKFKDISKQESPLIDNLKNIWDNDEIYIIYKNLNYINNSEDEELKNTYIKSIEDILSYKEKQVENYINNSSTSY</sequence>
<dbReference type="AlphaFoldDB" id="A0A6C0C7J2"/>
<reference evidence="1" key="1">
    <citation type="journal article" date="2020" name="Nature">
        <title>Giant virus diversity and host interactions through global metagenomics.</title>
        <authorList>
            <person name="Schulz F."/>
            <person name="Roux S."/>
            <person name="Paez-Espino D."/>
            <person name="Jungbluth S."/>
            <person name="Walsh D.A."/>
            <person name="Denef V.J."/>
            <person name="McMahon K.D."/>
            <person name="Konstantinidis K.T."/>
            <person name="Eloe-Fadrosh E.A."/>
            <person name="Kyrpides N.C."/>
            <person name="Woyke T."/>
        </authorList>
    </citation>
    <scope>NUCLEOTIDE SEQUENCE</scope>
    <source>
        <strain evidence="1">GVMAG-M-3300020187-37</strain>
    </source>
</reference>
<evidence type="ECO:0000313" key="1">
    <source>
        <dbReference type="EMBL" id="QHS99734.1"/>
    </source>
</evidence>
<protein>
    <submittedName>
        <fullName evidence="1">Uncharacterized protein</fullName>
    </submittedName>
</protein>
<accession>A0A6C0C7J2</accession>
<dbReference type="EMBL" id="MN739346">
    <property type="protein sequence ID" value="QHS99734.1"/>
    <property type="molecule type" value="Genomic_DNA"/>
</dbReference>
<proteinExistence type="predicted"/>
<name>A0A6C0C7J2_9ZZZZ</name>